<dbReference type="RefSeq" id="WP_354447267.1">
    <property type="nucleotide sequence ID" value="NZ_JBEPSH010000009.1"/>
</dbReference>
<accession>A0ABV2QE38</accession>
<dbReference type="Pfam" id="PF03446">
    <property type="entry name" value="NAD_binding_2"/>
    <property type="match status" value="1"/>
</dbReference>
<gene>
    <name evidence="5" type="ORF">ABIE13_004421</name>
</gene>
<evidence type="ECO:0000259" key="4">
    <source>
        <dbReference type="Pfam" id="PF14833"/>
    </source>
</evidence>
<dbReference type="Proteomes" id="UP001549320">
    <property type="component" value="Unassembled WGS sequence"/>
</dbReference>
<dbReference type="InterPro" id="IPR008927">
    <property type="entry name" value="6-PGluconate_DH-like_C_sf"/>
</dbReference>
<dbReference type="EMBL" id="JBEPSH010000009">
    <property type="protein sequence ID" value="MET4579293.1"/>
    <property type="molecule type" value="Genomic_DNA"/>
</dbReference>
<dbReference type="PIRSF" id="PIRSF000103">
    <property type="entry name" value="HIBADH"/>
    <property type="match status" value="1"/>
</dbReference>
<keyword evidence="2" id="KW-0520">NAD</keyword>
<dbReference type="Pfam" id="PF14833">
    <property type="entry name" value="NAD_binding_11"/>
    <property type="match status" value="1"/>
</dbReference>
<feature type="domain" description="3-hydroxyisobutyrate dehydrogenase-like NAD-binding" evidence="4">
    <location>
        <begin position="185"/>
        <end position="305"/>
    </location>
</feature>
<dbReference type="SUPFAM" id="SSF51735">
    <property type="entry name" value="NAD(P)-binding Rossmann-fold domains"/>
    <property type="match status" value="1"/>
</dbReference>
<feature type="domain" description="6-phosphogluconate dehydrogenase NADP-binding" evidence="3">
    <location>
        <begin position="21"/>
        <end position="175"/>
    </location>
</feature>
<dbReference type="EC" id="1.1.1.411" evidence="5"/>
<dbReference type="Gene3D" id="3.40.50.720">
    <property type="entry name" value="NAD(P)-binding Rossmann-like Domain"/>
    <property type="match status" value="1"/>
</dbReference>
<dbReference type="InterPro" id="IPR036291">
    <property type="entry name" value="NAD(P)-bd_dom_sf"/>
</dbReference>
<protein>
    <submittedName>
        <fullName evidence="5">Dehydrogenase</fullName>
        <ecNumber evidence="5">1.1.1.411</ecNumber>
    </submittedName>
</protein>
<reference evidence="5 6" key="1">
    <citation type="submission" date="2024-06" db="EMBL/GenBank/DDBJ databases">
        <title>Sorghum-associated microbial communities from plants grown in Nebraska, USA.</title>
        <authorList>
            <person name="Schachtman D."/>
        </authorList>
    </citation>
    <scope>NUCLEOTIDE SEQUENCE [LARGE SCALE GENOMIC DNA]</scope>
    <source>
        <strain evidence="5 6">2709</strain>
    </source>
</reference>
<evidence type="ECO:0000256" key="2">
    <source>
        <dbReference type="ARBA" id="ARBA00023027"/>
    </source>
</evidence>
<dbReference type="SUPFAM" id="SSF48179">
    <property type="entry name" value="6-phosphogluconate dehydrogenase C-terminal domain-like"/>
    <property type="match status" value="1"/>
</dbReference>
<organism evidence="5 6">
    <name type="scientific">Ottowia thiooxydans</name>
    <dbReference type="NCBI Taxonomy" id="219182"/>
    <lineage>
        <taxon>Bacteria</taxon>
        <taxon>Pseudomonadati</taxon>
        <taxon>Pseudomonadota</taxon>
        <taxon>Betaproteobacteria</taxon>
        <taxon>Burkholderiales</taxon>
        <taxon>Comamonadaceae</taxon>
        <taxon>Ottowia</taxon>
    </lineage>
</organism>
<dbReference type="GO" id="GO:0016491">
    <property type="term" value="F:oxidoreductase activity"/>
    <property type="evidence" value="ECO:0007669"/>
    <property type="project" value="UniProtKB-KW"/>
</dbReference>
<dbReference type="InterPro" id="IPR029154">
    <property type="entry name" value="HIBADH-like_NADP-bd"/>
</dbReference>
<dbReference type="InterPro" id="IPR015815">
    <property type="entry name" value="HIBADH-related"/>
</dbReference>
<keyword evidence="6" id="KW-1185">Reference proteome</keyword>
<comment type="caution">
    <text evidence="5">The sequence shown here is derived from an EMBL/GenBank/DDBJ whole genome shotgun (WGS) entry which is preliminary data.</text>
</comment>
<dbReference type="PANTHER" id="PTHR43060">
    <property type="entry name" value="3-HYDROXYISOBUTYRATE DEHYDROGENASE-LIKE 1, MITOCHONDRIAL-RELATED"/>
    <property type="match status" value="1"/>
</dbReference>
<dbReference type="InterPro" id="IPR013328">
    <property type="entry name" value="6PGD_dom2"/>
</dbReference>
<evidence type="ECO:0000313" key="5">
    <source>
        <dbReference type="EMBL" id="MET4579293.1"/>
    </source>
</evidence>
<evidence type="ECO:0000259" key="3">
    <source>
        <dbReference type="Pfam" id="PF03446"/>
    </source>
</evidence>
<proteinExistence type="predicted"/>
<evidence type="ECO:0000313" key="6">
    <source>
        <dbReference type="Proteomes" id="UP001549320"/>
    </source>
</evidence>
<dbReference type="PANTHER" id="PTHR43060:SF15">
    <property type="entry name" value="3-HYDROXYISOBUTYRATE DEHYDROGENASE-LIKE 1, MITOCHONDRIAL-RELATED"/>
    <property type="match status" value="1"/>
</dbReference>
<dbReference type="Gene3D" id="1.10.1040.10">
    <property type="entry name" value="N-(1-d-carboxylethyl)-l-norvaline Dehydrogenase, domain 2"/>
    <property type="match status" value="1"/>
</dbReference>
<dbReference type="InterPro" id="IPR006115">
    <property type="entry name" value="6PGDH_NADP-bd"/>
</dbReference>
<evidence type="ECO:0000256" key="1">
    <source>
        <dbReference type="ARBA" id="ARBA00023002"/>
    </source>
</evidence>
<sequence>MMNNAPASSTEPAKTPDVALRVGIVGLGLMGAACATRLGDAGLELVGYDVDPARKAAFVGTGRVAATELTDLTACDVIVLAVFDTTQVEQVIEGEGGLLNATRKSGSKPVILCVSTCDPDRIAALAQRCAASNLAFCEMPISGTSGTLARGEAVGLVAGAEDDLRRAAPVLEALCPSRHFLGSAGNGSRAKLAVNLVLGLNRSALAEGLVFASELGLDPERFLDVLIGSAAYSRVMQVKGKMMATRKFEPLQGKLDQSLKDFRLILEQASARGQGLPFSSLYAELLEGCVARGESARDNAFIVEAIARCRTTSPSENPA</sequence>
<keyword evidence="1 5" id="KW-0560">Oxidoreductase</keyword>
<name>A0ABV2QE38_9BURK</name>